<accession>A0A1X0QEB5</accession>
<dbReference type="GO" id="GO:0000176">
    <property type="term" value="C:nuclear exosome (RNase complex)"/>
    <property type="evidence" value="ECO:0007669"/>
    <property type="project" value="UniProtKB-ARBA"/>
</dbReference>
<dbReference type="VEuPathDB" id="MicrosporidiaDB:A0H76_892"/>
<reference evidence="1 2" key="1">
    <citation type="journal article" date="2017" name="Environ. Microbiol.">
        <title>Decay of the glycolytic pathway and adaptation to intranuclear parasitism within Enterocytozoonidae microsporidia.</title>
        <authorList>
            <person name="Wiredu Boakye D."/>
            <person name="Jaroenlak P."/>
            <person name="Prachumwat A."/>
            <person name="Williams T.A."/>
            <person name="Bateman K.S."/>
            <person name="Itsathitphaisarn O."/>
            <person name="Sritunyalucksana K."/>
            <person name="Paszkiewicz K.H."/>
            <person name="Moore K.A."/>
            <person name="Stentiford G.D."/>
            <person name="Williams B.A."/>
        </authorList>
    </citation>
    <scope>NUCLEOTIDE SEQUENCE [LARGE SCALE GENOMIC DNA]</scope>
    <source>
        <strain evidence="1 2">GB1</strain>
    </source>
</reference>
<dbReference type="EMBL" id="LVKB01000001">
    <property type="protein sequence ID" value="ORD98128.1"/>
    <property type="molecule type" value="Genomic_DNA"/>
</dbReference>
<keyword evidence="2" id="KW-1185">Reference proteome</keyword>
<dbReference type="Gene3D" id="3.30.230.70">
    <property type="entry name" value="GHMP Kinase, N-terminal domain"/>
    <property type="match status" value="1"/>
</dbReference>
<evidence type="ECO:0000313" key="2">
    <source>
        <dbReference type="Proteomes" id="UP000192356"/>
    </source>
</evidence>
<dbReference type="InterPro" id="IPR027408">
    <property type="entry name" value="PNPase/RNase_PH_dom_sf"/>
</dbReference>
<dbReference type="Proteomes" id="UP000192356">
    <property type="component" value="Unassembled WGS sequence"/>
</dbReference>
<organism evidence="1 2">
    <name type="scientific">Hepatospora eriocheir</name>
    <dbReference type="NCBI Taxonomy" id="1081669"/>
    <lineage>
        <taxon>Eukaryota</taxon>
        <taxon>Fungi</taxon>
        <taxon>Fungi incertae sedis</taxon>
        <taxon>Microsporidia</taxon>
        <taxon>Hepatosporidae</taxon>
        <taxon>Hepatospora</taxon>
    </lineage>
</organism>
<dbReference type="SUPFAM" id="SSF54211">
    <property type="entry name" value="Ribosomal protein S5 domain 2-like"/>
    <property type="match status" value="1"/>
</dbReference>
<evidence type="ECO:0000313" key="1">
    <source>
        <dbReference type="EMBL" id="ORD98128.1"/>
    </source>
</evidence>
<comment type="caution">
    <text evidence="1">The sequence shown here is derived from an EMBL/GenBank/DDBJ whole genome shotgun (WGS) entry which is preliminary data.</text>
</comment>
<dbReference type="OrthoDB" id="437922at2759"/>
<name>A0A1X0QEB5_9MICR</name>
<proteinExistence type="predicted"/>
<gene>
    <name evidence="1" type="primary">RRP41</name>
    <name evidence="1" type="ORF">HERIO_30</name>
</gene>
<dbReference type="AlphaFoldDB" id="A0A1X0QEB5"/>
<dbReference type="VEuPathDB" id="MicrosporidiaDB:HERIO_30"/>
<dbReference type="InterPro" id="IPR020568">
    <property type="entry name" value="Ribosomal_Su5_D2-typ_SF"/>
</dbReference>
<protein>
    <submittedName>
        <fullName evidence="1">RRP41</fullName>
    </submittedName>
</protein>
<sequence>MDQNVRLDGRQSNELRNTTIKKINEQVIFSQGLTSVRVFTEKSDKFEVKILDSDDIDRKVFEMKLKLERLFTPLINQTEVAVNLYVIQDNGSLFSSLVNAITICFCYSGIHLNDFVVGITLNQNLDLCLIEEKKEDYLNLVYSVKNDKILYLESVGKIYSEFLVERIETGIKATKVLHNDLVNKILIN</sequence>